<feature type="compositionally biased region" description="Polar residues" evidence="10">
    <location>
        <begin position="1"/>
        <end position="11"/>
    </location>
</feature>
<evidence type="ECO:0000259" key="11">
    <source>
        <dbReference type="PROSITE" id="PS50011"/>
    </source>
</evidence>
<dbReference type="PANTHER" id="PTHR24343">
    <property type="entry name" value="SERINE/THREONINE KINASE"/>
    <property type="match status" value="1"/>
</dbReference>
<comment type="catalytic activity">
    <reaction evidence="7">
        <text>L-threonyl-[protein] + ATP = O-phospho-L-threonyl-[protein] + ADP + H(+)</text>
        <dbReference type="Rhea" id="RHEA:46608"/>
        <dbReference type="Rhea" id="RHEA-COMP:11060"/>
        <dbReference type="Rhea" id="RHEA-COMP:11605"/>
        <dbReference type="ChEBI" id="CHEBI:15378"/>
        <dbReference type="ChEBI" id="CHEBI:30013"/>
        <dbReference type="ChEBI" id="CHEBI:30616"/>
        <dbReference type="ChEBI" id="CHEBI:61977"/>
        <dbReference type="ChEBI" id="CHEBI:456216"/>
        <dbReference type="EC" id="2.7.11.1"/>
    </reaction>
</comment>
<feature type="compositionally biased region" description="Low complexity" evidence="10">
    <location>
        <begin position="226"/>
        <end position="250"/>
    </location>
</feature>
<protein>
    <recommendedName>
        <fullName evidence="1">non-specific serine/threonine protein kinase</fullName>
        <ecNumber evidence="1">2.7.11.1</ecNumber>
    </recommendedName>
</protein>
<dbReference type="GO" id="GO:0005829">
    <property type="term" value="C:cytosol"/>
    <property type="evidence" value="ECO:0007669"/>
    <property type="project" value="TreeGrafter"/>
</dbReference>
<feature type="region of interest" description="Disordered" evidence="10">
    <location>
        <begin position="104"/>
        <end position="346"/>
    </location>
</feature>
<dbReference type="GO" id="GO:0004674">
    <property type="term" value="F:protein serine/threonine kinase activity"/>
    <property type="evidence" value="ECO:0007669"/>
    <property type="project" value="UniProtKB-KW"/>
</dbReference>
<comment type="caution">
    <text evidence="12">The sequence shown here is derived from an EMBL/GenBank/DDBJ whole genome shotgun (WGS) entry which is preliminary data.</text>
</comment>
<feature type="compositionally biased region" description="Basic and acidic residues" evidence="10">
    <location>
        <begin position="280"/>
        <end position="289"/>
    </location>
</feature>
<feature type="compositionally biased region" description="Basic and acidic residues" evidence="10">
    <location>
        <begin position="149"/>
        <end position="162"/>
    </location>
</feature>
<dbReference type="EMBL" id="MU254383">
    <property type="protein sequence ID" value="KAG9240644.1"/>
    <property type="molecule type" value="Genomic_DNA"/>
</dbReference>
<evidence type="ECO:0000256" key="2">
    <source>
        <dbReference type="ARBA" id="ARBA00022527"/>
    </source>
</evidence>
<feature type="compositionally biased region" description="Polar residues" evidence="10">
    <location>
        <begin position="119"/>
        <end position="134"/>
    </location>
</feature>
<name>A0A9P8CB86_9HELO</name>
<keyword evidence="4 9" id="KW-0547">Nucleotide-binding</keyword>
<dbReference type="Pfam" id="PF00069">
    <property type="entry name" value="Pkinase"/>
    <property type="match status" value="1"/>
</dbReference>
<feature type="compositionally biased region" description="Polar residues" evidence="10">
    <location>
        <begin position="187"/>
        <end position="210"/>
    </location>
</feature>
<feature type="domain" description="Protein kinase" evidence="11">
    <location>
        <begin position="393"/>
        <end position="687"/>
    </location>
</feature>
<dbReference type="InterPro" id="IPR011009">
    <property type="entry name" value="Kinase-like_dom_sf"/>
</dbReference>
<dbReference type="InterPro" id="IPR008271">
    <property type="entry name" value="Ser/Thr_kinase_AS"/>
</dbReference>
<dbReference type="PROSITE" id="PS50011">
    <property type="entry name" value="PROTEIN_KINASE_DOM"/>
    <property type="match status" value="1"/>
</dbReference>
<organism evidence="12 13">
    <name type="scientific">Calycina marina</name>
    <dbReference type="NCBI Taxonomy" id="1763456"/>
    <lineage>
        <taxon>Eukaryota</taxon>
        <taxon>Fungi</taxon>
        <taxon>Dikarya</taxon>
        <taxon>Ascomycota</taxon>
        <taxon>Pezizomycotina</taxon>
        <taxon>Leotiomycetes</taxon>
        <taxon>Helotiales</taxon>
        <taxon>Pezizellaceae</taxon>
        <taxon>Calycina</taxon>
    </lineage>
</organism>
<dbReference type="PROSITE" id="PS00107">
    <property type="entry name" value="PROTEIN_KINASE_ATP"/>
    <property type="match status" value="1"/>
</dbReference>
<evidence type="ECO:0000256" key="5">
    <source>
        <dbReference type="ARBA" id="ARBA00022777"/>
    </source>
</evidence>
<comment type="catalytic activity">
    <reaction evidence="8">
        <text>L-seryl-[protein] + ATP = O-phospho-L-seryl-[protein] + ADP + H(+)</text>
        <dbReference type="Rhea" id="RHEA:17989"/>
        <dbReference type="Rhea" id="RHEA-COMP:9863"/>
        <dbReference type="Rhea" id="RHEA-COMP:11604"/>
        <dbReference type="ChEBI" id="CHEBI:15378"/>
        <dbReference type="ChEBI" id="CHEBI:29999"/>
        <dbReference type="ChEBI" id="CHEBI:30616"/>
        <dbReference type="ChEBI" id="CHEBI:83421"/>
        <dbReference type="ChEBI" id="CHEBI:456216"/>
        <dbReference type="EC" id="2.7.11.1"/>
    </reaction>
</comment>
<evidence type="ECO:0000313" key="12">
    <source>
        <dbReference type="EMBL" id="KAG9240644.1"/>
    </source>
</evidence>
<dbReference type="Gene3D" id="1.10.510.10">
    <property type="entry name" value="Transferase(Phosphotransferase) domain 1"/>
    <property type="match status" value="1"/>
</dbReference>
<keyword evidence="5 12" id="KW-0418">Kinase</keyword>
<evidence type="ECO:0000256" key="9">
    <source>
        <dbReference type="PROSITE-ProRule" id="PRU10141"/>
    </source>
</evidence>
<feature type="region of interest" description="Disordered" evidence="10">
    <location>
        <begin position="1"/>
        <end position="71"/>
    </location>
</feature>
<dbReference type="Proteomes" id="UP000887226">
    <property type="component" value="Unassembled WGS sequence"/>
</dbReference>
<evidence type="ECO:0000256" key="1">
    <source>
        <dbReference type="ARBA" id="ARBA00012513"/>
    </source>
</evidence>
<evidence type="ECO:0000313" key="13">
    <source>
        <dbReference type="Proteomes" id="UP000887226"/>
    </source>
</evidence>
<keyword evidence="3" id="KW-0808">Transferase</keyword>
<evidence type="ECO:0000256" key="6">
    <source>
        <dbReference type="ARBA" id="ARBA00022840"/>
    </source>
</evidence>
<dbReference type="SMART" id="SM00220">
    <property type="entry name" value="S_TKc"/>
    <property type="match status" value="1"/>
</dbReference>
<keyword evidence="2" id="KW-0723">Serine/threonine-protein kinase</keyword>
<dbReference type="OrthoDB" id="6513151at2759"/>
<evidence type="ECO:0000256" key="4">
    <source>
        <dbReference type="ARBA" id="ARBA00022741"/>
    </source>
</evidence>
<dbReference type="FunFam" id="1.10.510.10:FF:000595">
    <property type="entry name" value="Protein kinase, putative (AFU_orthologue AFUA_5G11840)"/>
    <property type="match status" value="1"/>
</dbReference>
<dbReference type="EC" id="2.7.11.1" evidence="1"/>
<evidence type="ECO:0000256" key="10">
    <source>
        <dbReference type="SAM" id="MobiDB-lite"/>
    </source>
</evidence>
<feature type="compositionally biased region" description="Pro residues" evidence="10">
    <location>
        <begin position="713"/>
        <end position="722"/>
    </location>
</feature>
<evidence type="ECO:0000256" key="7">
    <source>
        <dbReference type="ARBA" id="ARBA00047899"/>
    </source>
</evidence>
<feature type="region of interest" description="Disordered" evidence="10">
    <location>
        <begin position="703"/>
        <end position="722"/>
    </location>
</feature>
<feature type="binding site" evidence="9">
    <location>
        <position position="421"/>
    </location>
    <ligand>
        <name>ATP</name>
        <dbReference type="ChEBI" id="CHEBI:30616"/>
    </ligand>
</feature>
<dbReference type="AlphaFoldDB" id="A0A9P8CB86"/>
<reference evidence="12" key="1">
    <citation type="journal article" date="2021" name="IMA Fungus">
        <title>Genomic characterization of three marine fungi, including Emericellopsis atlantica sp. nov. with signatures of a generalist lifestyle and marine biomass degradation.</title>
        <authorList>
            <person name="Hagestad O.C."/>
            <person name="Hou L."/>
            <person name="Andersen J.H."/>
            <person name="Hansen E.H."/>
            <person name="Altermark B."/>
            <person name="Li C."/>
            <person name="Kuhnert E."/>
            <person name="Cox R.J."/>
            <person name="Crous P.W."/>
            <person name="Spatafora J.W."/>
            <person name="Lail K."/>
            <person name="Amirebrahimi M."/>
            <person name="Lipzen A."/>
            <person name="Pangilinan J."/>
            <person name="Andreopoulos W."/>
            <person name="Hayes R.D."/>
            <person name="Ng V."/>
            <person name="Grigoriev I.V."/>
            <person name="Jackson S.A."/>
            <person name="Sutton T.D.S."/>
            <person name="Dobson A.D.W."/>
            <person name="Rama T."/>
        </authorList>
    </citation>
    <scope>NUCLEOTIDE SEQUENCE</scope>
    <source>
        <strain evidence="12">TRa3180A</strain>
    </source>
</reference>
<dbReference type="InterPro" id="IPR017441">
    <property type="entry name" value="Protein_kinase_ATP_BS"/>
</dbReference>
<dbReference type="InterPro" id="IPR000719">
    <property type="entry name" value="Prot_kinase_dom"/>
</dbReference>
<feature type="compositionally biased region" description="Polar residues" evidence="10">
    <location>
        <begin position="613"/>
        <end position="632"/>
    </location>
</feature>
<evidence type="ECO:0000256" key="8">
    <source>
        <dbReference type="ARBA" id="ARBA00048679"/>
    </source>
</evidence>
<feature type="compositionally biased region" description="Polar residues" evidence="10">
    <location>
        <begin position="293"/>
        <end position="312"/>
    </location>
</feature>
<dbReference type="PROSITE" id="PS00108">
    <property type="entry name" value="PROTEIN_KINASE_ST"/>
    <property type="match status" value="1"/>
</dbReference>
<sequence length="722" mass="78339">MASQERQTPSNLDLVAGLKAKPEANEHNENKTVQKSPVVRFASENEEIAPQQSLEPATSSSGVEGVGVDDNDKVKELAHTLAGSQLAERRMSCFNFELVSLPASRVPSNEDNSREASRHNTITSRRSSPQNSPRMRSMHSPPITPAATRSRDDGSVSKETKDVVAPAPLEKVDTPAFAPQISPPVTSPSTTLGDSRPGSSGVATKESSVGQEEPAAAPANHHGKFSIGPGSIGPSPGGSVPVSREPSPGRANNRLSAATLPSGDDHDPYSAKRRGQTLKKNVDAIEPRFKFQPLNSKSRNSTTNLPRSSASRSTEEKRSSRLFATSDTLPREDSSSSLGHKSHGSMANLTRFLHIGNSHKIPKEKRMTSPSPSFSGGNGLPFEDSHGLITKYGKFGKVLGAGAGGSVRIIKRSDGTTFAVKQFRARHQYETKKDYGKKVTAEFCVGSALHHGNIIETLDIINEKDTWYEVMEFAPYDLFAAVMTGKMSKEEVNCSFLQALSGVSFLHSSGLAHRDLKLDNIVVNEHGILKLIDFGSAFVFKYPFENGINLASGIVGSDPYLAPEVLDERKYDPQPADIWSLAIIFCCMSLRRFPWKNPRLTDNSYKLFASAPTPVTSSKNPSISEGSQSSPALGQEGQPEKKTEVIKGPFRLLRLLPKESRSIIGLMLQINPRNRAKMVDVVNNKWISGTDCCRQDLDGSIHRAPGHVHTLEPPTPSPESKK</sequence>
<feature type="region of interest" description="Disordered" evidence="10">
    <location>
        <begin position="613"/>
        <end position="644"/>
    </location>
</feature>
<dbReference type="GO" id="GO:0005524">
    <property type="term" value="F:ATP binding"/>
    <property type="evidence" value="ECO:0007669"/>
    <property type="project" value="UniProtKB-UniRule"/>
</dbReference>
<proteinExistence type="predicted"/>
<keyword evidence="6 9" id="KW-0067">ATP-binding</keyword>
<dbReference type="PANTHER" id="PTHR24343:SF137">
    <property type="entry name" value="SERINE_THREONINE-PROTEIN KINASE HRK1"/>
    <property type="match status" value="1"/>
</dbReference>
<keyword evidence="13" id="KW-1185">Reference proteome</keyword>
<accession>A0A9P8CB86</accession>
<dbReference type="SUPFAM" id="SSF56112">
    <property type="entry name" value="Protein kinase-like (PK-like)"/>
    <property type="match status" value="1"/>
</dbReference>
<gene>
    <name evidence="12" type="ORF">BJ878DRAFT_525102</name>
</gene>
<feature type="compositionally biased region" description="Basic and acidic residues" evidence="10">
    <location>
        <begin position="20"/>
        <end position="32"/>
    </location>
</feature>
<feature type="compositionally biased region" description="Polar residues" evidence="10">
    <location>
        <begin position="50"/>
        <end position="62"/>
    </location>
</feature>
<evidence type="ECO:0000256" key="3">
    <source>
        <dbReference type="ARBA" id="ARBA00022679"/>
    </source>
</evidence>